<gene>
    <name evidence="1" type="ORF">RUM43_001774</name>
</gene>
<dbReference type="AlphaFoldDB" id="A0AAN8SEV3"/>
<feature type="non-terminal residue" evidence="1">
    <location>
        <position position="1"/>
    </location>
</feature>
<dbReference type="Proteomes" id="UP001372834">
    <property type="component" value="Unassembled WGS sequence"/>
</dbReference>
<proteinExistence type="predicted"/>
<comment type="caution">
    <text evidence="1">The sequence shown here is derived from an EMBL/GenBank/DDBJ whole genome shotgun (WGS) entry which is preliminary data.</text>
</comment>
<sequence>EISPVFRAWTWTCQQVLATFSFEYCETLEDGYPVVSNNNAAEDTTRPALA</sequence>
<name>A0AAN8SEV3_POLSC</name>
<evidence type="ECO:0000313" key="1">
    <source>
        <dbReference type="EMBL" id="KAK6645497.1"/>
    </source>
</evidence>
<reference evidence="1 2" key="1">
    <citation type="submission" date="2023-10" db="EMBL/GenBank/DDBJ databases">
        <title>Genomes of two closely related lineages of the louse Polyplax serrata with different host specificities.</title>
        <authorList>
            <person name="Martinu J."/>
            <person name="Tarabai H."/>
            <person name="Stefka J."/>
            <person name="Hypsa V."/>
        </authorList>
    </citation>
    <scope>NUCLEOTIDE SEQUENCE [LARGE SCALE GENOMIC DNA]</scope>
    <source>
        <strain evidence="1">HR10_N</strain>
    </source>
</reference>
<organism evidence="1 2">
    <name type="scientific">Polyplax serrata</name>
    <name type="common">Common mouse louse</name>
    <dbReference type="NCBI Taxonomy" id="468196"/>
    <lineage>
        <taxon>Eukaryota</taxon>
        <taxon>Metazoa</taxon>
        <taxon>Ecdysozoa</taxon>
        <taxon>Arthropoda</taxon>
        <taxon>Hexapoda</taxon>
        <taxon>Insecta</taxon>
        <taxon>Pterygota</taxon>
        <taxon>Neoptera</taxon>
        <taxon>Paraneoptera</taxon>
        <taxon>Psocodea</taxon>
        <taxon>Troctomorpha</taxon>
        <taxon>Phthiraptera</taxon>
        <taxon>Anoplura</taxon>
        <taxon>Polyplacidae</taxon>
        <taxon>Polyplax</taxon>
    </lineage>
</organism>
<protein>
    <submittedName>
        <fullName evidence="1">Uncharacterized protein</fullName>
    </submittedName>
</protein>
<evidence type="ECO:0000313" key="2">
    <source>
        <dbReference type="Proteomes" id="UP001372834"/>
    </source>
</evidence>
<dbReference type="EMBL" id="JAWJWE010000001">
    <property type="protein sequence ID" value="KAK6645497.1"/>
    <property type="molecule type" value="Genomic_DNA"/>
</dbReference>
<accession>A0AAN8SEV3</accession>